<reference evidence="1 2" key="1">
    <citation type="journal article" date="2016" name="Nat. Commun.">
        <title>Thousands of microbial genomes shed light on interconnected biogeochemical processes in an aquifer system.</title>
        <authorList>
            <person name="Anantharaman K."/>
            <person name="Brown C.T."/>
            <person name="Hug L.A."/>
            <person name="Sharon I."/>
            <person name="Castelle C.J."/>
            <person name="Probst A.J."/>
            <person name="Thomas B.C."/>
            <person name="Singh A."/>
            <person name="Wilkins M.J."/>
            <person name="Karaoz U."/>
            <person name="Brodie E.L."/>
            <person name="Williams K.H."/>
            <person name="Hubbard S.S."/>
            <person name="Banfield J.F."/>
        </authorList>
    </citation>
    <scope>NUCLEOTIDE SEQUENCE [LARGE SCALE GENOMIC DNA]</scope>
</reference>
<evidence type="ECO:0000313" key="1">
    <source>
        <dbReference type="EMBL" id="OGZ61426.1"/>
    </source>
</evidence>
<protein>
    <recommendedName>
        <fullName evidence="3">Phosphoribosyl-ATP pyrophosphohydrolase</fullName>
    </recommendedName>
</protein>
<evidence type="ECO:0000313" key="2">
    <source>
        <dbReference type="Proteomes" id="UP000176770"/>
    </source>
</evidence>
<name>A0A1G2HFZ7_9BACT</name>
<proteinExistence type="predicted"/>
<evidence type="ECO:0008006" key="3">
    <source>
        <dbReference type="Google" id="ProtNLM"/>
    </source>
</evidence>
<dbReference type="Proteomes" id="UP000176770">
    <property type="component" value="Unassembled WGS sequence"/>
</dbReference>
<sequence length="105" mass="12717">MGDKNMKYNKLVRDKIPEYIRKKGENPIMHIADDAEYWQKLKDKLLEEFEEFKKDENIEEFADLLEVFDAIADYKKFDRNEVKNVREKKVAKRGKFKDRIILDES</sequence>
<dbReference type="CDD" id="cd11532">
    <property type="entry name" value="NTP-PPase_COG4997"/>
    <property type="match status" value="1"/>
</dbReference>
<comment type="caution">
    <text evidence="1">The sequence shown here is derived from an EMBL/GenBank/DDBJ whole genome shotgun (WGS) entry which is preliminary data.</text>
</comment>
<dbReference type="AlphaFoldDB" id="A0A1G2HFZ7"/>
<dbReference type="EMBL" id="MHOK01000023">
    <property type="protein sequence ID" value="OGZ61426.1"/>
    <property type="molecule type" value="Genomic_DNA"/>
</dbReference>
<accession>A0A1G2HFZ7</accession>
<dbReference type="SUPFAM" id="SSF101386">
    <property type="entry name" value="all-alpha NTP pyrophosphatases"/>
    <property type="match status" value="1"/>
</dbReference>
<dbReference type="InterPro" id="IPR038735">
    <property type="entry name" value="MSMEG_1276-like_NTP-PPase_dom"/>
</dbReference>
<gene>
    <name evidence="1" type="ORF">A3F94_00535</name>
</gene>
<organism evidence="1 2">
    <name type="scientific">Candidatus Spechtbacteria bacterium RIFCSPLOWO2_12_FULL_38_22</name>
    <dbReference type="NCBI Taxonomy" id="1802165"/>
    <lineage>
        <taxon>Bacteria</taxon>
        <taxon>Candidatus Spechtiibacteriota</taxon>
    </lineage>
</organism>
<dbReference type="STRING" id="1802165.A3F94_00535"/>